<dbReference type="InterPro" id="IPR052986">
    <property type="entry name" value="VLIG_GTPase"/>
</dbReference>
<dbReference type="InterPro" id="IPR027417">
    <property type="entry name" value="P-loop_NTPase"/>
</dbReference>
<proteinExistence type="inferred from homology"/>
<dbReference type="GO" id="GO:0003924">
    <property type="term" value="F:GTPase activity"/>
    <property type="evidence" value="ECO:0007669"/>
    <property type="project" value="InterPro"/>
</dbReference>
<name>A0AAV7K0Y4_9METZ</name>
<evidence type="ECO:0000313" key="4">
    <source>
        <dbReference type="Proteomes" id="UP001165289"/>
    </source>
</evidence>
<dbReference type="PANTHER" id="PTHR14819:SF25">
    <property type="entry name" value="CHROMOSOME UNDETERMINED SCAFFOLD_52, WHOLE GENOME SHOTGUN SEQUENCE"/>
    <property type="match status" value="1"/>
</dbReference>
<dbReference type="InterPro" id="IPR030383">
    <property type="entry name" value="G_VLIG_dom"/>
</dbReference>
<dbReference type="PANTHER" id="PTHR14819">
    <property type="entry name" value="GTP-BINDING"/>
    <property type="match status" value="1"/>
</dbReference>
<evidence type="ECO:0000313" key="3">
    <source>
        <dbReference type="EMBL" id="KAI6654877.1"/>
    </source>
</evidence>
<dbReference type="Pfam" id="PF25683">
    <property type="entry name" value="URGCP_GTPase"/>
    <property type="match status" value="1"/>
</dbReference>
<feature type="domain" description="VLIG-type G" evidence="2">
    <location>
        <begin position="592"/>
        <end position="828"/>
    </location>
</feature>
<evidence type="ECO:0000256" key="1">
    <source>
        <dbReference type="ARBA" id="ARBA00006828"/>
    </source>
</evidence>
<dbReference type="InterPro" id="IPR057365">
    <property type="entry name" value="URGCP"/>
</dbReference>
<gene>
    <name evidence="3" type="ORF">LOD99_2756</name>
</gene>
<comment type="caution">
    <text evidence="3">The sequence shown here is derived from an EMBL/GenBank/DDBJ whole genome shotgun (WGS) entry which is preliminary data.</text>
</comment>
<dbReference type="EMBL" id="JAKMXF010000221">
    <property type="protein sequence ID" value="KAI6654877.1"/>
    <property type="molecule type" value="Genomic_DNA"/>
</dbReference>
<dbReference type="SUPFAM" id="SSF52540">
    <property type="entry name" value="P-loop containing nucleoside triphosphate hydrolases"/>
    <property type="match status" value="1"/>
</dbReference>
<protein>
    <recommendedName>
        <fullName evidence="2">VLIG-type G domain-containing protein</fullName>
    </recommendedName>
</protein>
<sequence>MDDFLTLLDIHKSVQITYKDAVRIKTIEAMTTAEPRNYPELMLRRLMLANIRCRHLPQIQDLPRTVDAFSDDEELDQKGQIHPMDVLSYLYLTAYPLFRQSLALQLNKCQFSVPLVIPDPNTSVPIYYIFALSPLIKNYLSQTVPTSLSVSSEVLPVVAFFRVGHLGSTGHSKSQLLNRVFQDGNGCFFNRNLASSVKSRVLFNGTIEAAWYAPSGVETEDLYSTPVTFLNLRGDSLLYPSQRSLLLSVSSLVFLFLSMNDITDSELSQLQSIYSECDNSKVILVLVTQNPQKKDLFLEYFPDAYTYMKLKVGSEGQNVTNLQDHIKKGLKDKTKKTSLNSIQEEAEQLGMILDSSQIPHTSLKAVYKLTSILYSESGPSLPLQHTGWYKWCEAQRELHTMYSVSENVSELGERISETCRLARREQYEIITQGNSPFILEFLSYCKQFCNELDSFEYLWKILITQLNTNNRVNSKFLSVPHAVLNTSLPLELLSIQANQSDRKLQSGVTVIHSEHILRELAQLFEVYDNATVLEKKNLVEILPYSPVLLPQLAAELLLRGHCCELLDGVVNHVPTRWIRRVLEALKVKVGRNKRLFVIAILGVQSSGKSTLLNTMFGQHFAVSSARCTRGVLMQLIAVTTPKAGFDYIVLLDTEGLSNPEQDSNDHDNELATFVVGLSDLTIVNISMENNIEVKNILQITVLALIRMQLTYSKPKCIFVHQNVTDIMASVNLQDTRDNLVTCLNENTRSAVIHKHQTDKLTNFNDVIDFDPAHDVWYFPGYLEGAQSMSWVSENYSLQAERLRHYILESNRGNRDRFQSIGEWALKLENIWQCVLKEDFVFHYTNVKEINDHFELDSVLAGWSFQFSNEMSQWASDAINQLSNCSSQDLGHVWNKIQGEIPIVCQSVLIDKQQEIIEEYFESSQKKQSFLKWRDSTLDLFNRFRTKEQHRIETDCFHFQTAQLKLQVIKQYFEETKRFLSDKVRQLFEQIKSENKSFESPEVIDNIFEKEWSIWISKVAPNSSVSSLTVSDIEVDIQNVILTTPCLQSIQRDHKMNLFQSLKDHTLISGIEFDLGQHHFSVNNNIDGNIIQMIQRPYTTFFQLLEALKASTGLFAASTPPDSEDLDYSRAKKYTNTLNDRCQEFVNNLPTNSNYNQSYVTSLVELIATETKKINFEERSSAETSIEFSNLFILEFAFYQCCRAFVQFDQLQNSFLERTNPDTQLKILKEELKLIFTSLCEGIEKEDHSSSLLASLLIEGVKKALVDTVQRVAVLKFTQEPEHENIYKTRQLLHLQVLKDLANRKSFHDYIQYIQHPLQYMESWIKDNLVNYCTMESTIERLKREVLDPALREKINIISDSGESAVPDNDSDQYTAEQWNSWKIEFHARILTCVRDIDFDTLSRIDTYAVTNLPQFCQFLTHNLSKEAKDFNWKDWIHSLMLRGLPSQSLVGNLLECRALCPFCREPCQRGGIKHQHYCGSFHRPKGIGGCYHNLINTLSIAECTSSVGSDKKFWYGNQNYAYADYRQVNDLFASWRILPEDAVESRYWQWVLFHFQPQFCAKYGYAPNQLVTRWSHLTEEDIVEDLERHYQNYCFRTM</sequence>
<dbReference type="Pfam" id="PF25496">
    <property type="entry name" value="URGCP"/>
    <property type="match status" value="1"/>
</dbReference>
<dbReference type="PROSITE" id="PS51717">
    <property type="entry name" value="G_VLIG"/>
    <property type="match status" value="1"/>
</dbReference>
<keyword evidence="4" id="KW-1185">Reference proteome</keyword>
<evidence type="ECO:0000259" key="2">
    <source>
        <dbReference type="PROSITE" id="PS51717"/>
    </source>
</evidence>
<dbReference type="Gene3D" id="3.40.50.300">
    <property type="entry name" value="P-loop containing nucleotide triphosphate hydrolases"/>
    <property type="match status" value="1"/>
</dbReference>
<comment type="similarity">
    <text evidence="1">Belongs to the TRAFAC class dynamin-like GTPase superfamily. Very large inducible GTPase (VLIG) family.</text>
</comment>
<dbReference type="GO" id="GO:0005525">
    <property type="term" value="F:GTP binding"/>
    <property type="evidence" value="ECO:0007669"/>
    <property type="project" value="InterPro"/>
</dbReference>
<dbReference type="Proteomes" id="UP001165289">
    <property type="component" value="Unassembled WGS sequence"/>
</dbReference>
<organism evidence="3 4">
    <name type="scientific">Oopsacas minuta</name>
    <dbReference type="NCBI Taxonomy" id="111878"/>
    <lineage>
        <taxon>Eukaryota</taxon>
        <taxon>Metazoa</taxon>
        <taxon>Porifera</taxon>
        <taxon>Hexactinellida</taxon>
        <taxon>Hexasterophora</taxon>
        <taxon>Lyssacinosida</taxon>
        <taxon>Leucopsacidae</taxon>
        <taxon>Oopsacas</taxon>
    </lineage>
</organism>
<reference evidence="3 4" key="1">
    <citation type="journal article" date="2023" name="BMC Biol.">
        <title>The compact genome of the sponge Oopsacas minuta (Hexactinellida) is lacking key metazoan core genes.</title>
        <authorList>
            <person name="Santini S."/>
            <person name="Schenkelaars Q."/>
            <person name="Jourda C."/>
            <person name="Duchesne M."/>
            <person name="Belahbib H."/>
            <person name="Rocher C."/>
            <person name="Selva M."/>
            <person name="Riesgo A."/>
            <person name="Vervoort M."/>
            <person name="Leys S.P."/>
            <person name="Kodjabachian L."/>
            <person name="Le Bivic A."/>
            <person name="Borchiellini C."/>
            <person name="Claverie J.M."/>
            <person name="Renard E."/>
        </authorList>
    </citation>
    <scope>NUCLEOTIDE SEQUENCE [LARGE SCALE GENOMIC DNA]</scope>
    <source>
        <strain evidence="3">SPO-2</strain>
    </source>
</reference>
<accession>A0AAV7K0Y4</accession>